<accession>A0A3P6RY39</accession>
<dbReference type="EMBL" id="UYRV01019950">
    <property type="protein sequence ID" value="VDK66786.1"/>
    <property type="molecule type" value="Genomic_DNA"/>
</dbReference>
<dbReference type="AlphaFoldDB" id="A0A3P6RY39"/>
<gene>
    <name evidence="1" type="ORF">CGOC_LOCUS6233</name>
</gene>
<protein>
    <submittedName>
        <fullName evidence="1">Uncharacterized protein</fullName>
    </submittedName>
</protein>
<dbReference type="Proteomes" id="UP000271889">
    <property type="component" value="Unassembled WGS sequence"/>
</dbReference>
<name>A0A3P6RY39_CYLGO</name>
<evidence type="ECO:0000313" key="1">
    <source>
        <dbReference type="EMBL" id="VDK66786.1"/>
    </source>
</evidence>
<organism evidence="1 2">
    <name type="scientific">Cylicostephanus goldi</name>
    <name type="common">Nematode worm</name>
    <dbReference type="NCBI Taxonomy" id="71465"/>
    <lineage>
        <taxon>Eukaryota</taxon>
        <taxon>Metazoa</taxon>
        <taxon>Ecdysozoa</taxon>
        <taxon>Nematoda</taxon>
        <taxon>Chromadorea</taxon>
        <taxon>Rhabditida</taxon>
        <taxon>Rhabditina</taxon>
        <taxon>Rhabditomorpha</taxon>
        <taxon>Strongyloidea</taxon>
        <taxon>Strongylidae</taxon>
        <taxon>Cylicostephanus</taxon>
    </lineage>
</organism>
<evidence type="ECO:0000313" key="2">
    <source>
        <dbReference type="Proteomes" id="UP000271889"/>
    </source>
</evidence>
<sequence length="78" mass="8855">MRRASVPLVTVCRWVRRRAQAPPPAGHSGRILDEGATFSDVHSVILDPTSKLPYPEKLLKEHVEKTSKELLKERNKAR</sequence>
<proteinExistence type="predicted"/>
<keyword evidence="2" id="KW-1185">Reference proteome</keyword>
<reference evidence="1 2" key="1">
    <citation type="submission" date="2018-11" db="EMBL/GenBank/DDBJ databases">
        <authorList>
            <consortium name="Pathogen Informatics"/>
        </authorList>
    </citation>
    <scope>NUCLEOTIDE SEQUENCE [LARGE SCALE GENOMIC DNA]</scope>
</reference>